<dbReference type="Pfam" id="PF01177">
    <property type="entry name" value="Asp_Glu_race"/>
    <property type="match status" value="1"/>
</dbReference>
<name>A0A4R1HLX5_ANCAQ</name>
<dbReference type="RefSeq" id="WP_131836433.1">
    <property type="nucleotide sequence ID" value="NZ_SMFY01000003.1"/>
</dbReference>
<dbReference type="AlphaFoldDB" id="A0A4R1HLX5"/>
<protein>
    <recommendedName>
        <fullName evidence="4">Arylsulfatase</fullName>
    </recommendedName>
</protein>
<dbReference type="EMBL" id="SMFY01000003">
    <property type="protein sequence ID" value="TCK23474.1"/>
    <property type="molecule type" value="Genomic_DNA"/>
</dbReference>
<organism evidence="2 3">
    <name type="scientific">Ancylobacter aquaticus</name>
    <dbReference type="NCBI Taxonomy" id="100"/>
    <lineage>
        <taxon>Bacteria</taxon>
        <taxon>Pseudomonadati</taxon>
        <taxon>Pseudomonadota</taxon>
        <taxon>Alphaproteobacteria</taxon>
        <taxon>Hyphomicrobiales</taxon>
        <taxon>Xanthobacteraceae</taxon>
        <taxon>Ancylobacter</taxon>
    </lineage>
</organism>
<dbReference type="Gene3D" id="3.40.50.12500">
    <property type="match status" value="1"/>
</dbReference>
<evidence type="ECO:0000313" key="3">
    <source>
        <dbReference type="Proteomes" id="UP000295030"/>
    </source>
</evidence>
<proteinExistence type="inferred from homology"/>
<dbReference type="OrthoDB" id="978447at2"/>
<dbReference type="Proteomes" id="UP000295030">
    <property type="component" value="Unassembled WGS sequence"/>
</dbReference>
<dbReference type="InterPro" id="IPR053714">
    <property type="entry name" value="Iso_Racemase_Enz_sf"/>
</dbReference>
<comment type="caution">
    <text evidence="2">The sequence shown here is derived from an EMBL/GenBank/DDBJ whole genome shotgun (WGS) entry which is preliminary data.</text>
</comment>
<accession>A0A4R1HLX5</accession>
<evidence type="ECO:0000256" key="1">
    <source>
        <dbReference type="ARBA" id="ARBA00038414"/>
    </source>
</evidence>
<keyword evidence="3" id="KW-1185">Reference proteome</keyword>
<dbReference type="GO" id="GO:0047661">
    <property type="term" value="F:amino-acid racemase activity"/>
    <property type="evidence" value="ECO:0007669"/>
    <property type="project" value="InterPro"/>
</dbReference>
<reference evidence="2 3" key="1">
    <citation type="submission" date="2019-03" db="EMBL/GenBank/DDBJ databases">
        <title>Genomic Encyclopedia of Type Strains, Phase IV (KMG-IV): sequencing the most valuable type-strain genomes for metagenomic binning, comparative biology and taxonomic classification.</title>
        <authorList>
            <person name="Goeker M."/>
        </authorList>
    </citation>
    <scope>NUCLEOTIDE SEQUENCE [LARGE SCALE GENOMIC DNA]</scope>
    <source>
        <strain evidence="2 3">DSM 101</strain>
    </source>
</reference>
<evidence type="ECO:0000313" key="2">
    <source>
        <dbReference type="EMBL" id="TCK23474.1"/>
    </source>
</evidence>
<comment type="similarity">
    <text evidence="1">Belongs to the HyuE racemase family.</text>
</comment>
<dbReference type="InterPro" id="IPR015942">
    <property type="entry name" value="Asp/Glu/hydantoin_racemase"/>
</dbReference>
<evidence type="ECO:0008006" key="4">
    <source>
        <dbReference type="Google" id="ProtNLM"/>
    </source>
</evidence>
<gene>
    <name evidence="2" type="ORF">EV667_3301</name>
</gene>
<sequence>MAPRIALIHAVEVAIAPITLAFAQFWPAARCTNLFDDSLSPDRAAEGDLTARMSRRINMLADYAALTGADGILFTCSAFGPAIEEAARRLPITVLKPNEAMFDQALAAGRRIGMLATFGPAVATMEAEFREAAQAAGSDAELETVLVAGAMDALKGGDAETHNRLVAEAAPQLRHCDAVLLAHFSTSRAKAAVEDALGREVLTSPTSAVTAMRGRMGARK</sequence>